<dbReference type="STRING" id="882082.SaccyDRAFT_2853"/>
<evidence type="ECO:0000259" key="2">
    <source>
        <dbReference type="SMART" id="SM01007"/>
    </source>
</evidence>
<dbReference type="PANTHER" id="PTHR10672">
    <property type="entry name" value="ADDUCIN"/>
    <property type="match status" value="1"/>
</dbReference>
<dbReference type="Gene3D" id="3.40.225.10">
    <property type="entry name" value="Class II aldolase/adducin N-terminal domain"/>
    <property type="match status" value="1"/>
</dbReference>
<organism evidence="3 4">
    <name type="scientific">Saccharomonospora cyanea NA-134</name>
    <dbReference type="NCBI Taxonomy" id="882082"/>
    <lineage>
        <taxon>Bacteria</taxon>
        <taxon>Bacillati</taxon>
        <taxon>Actinomycetota</taxon>
        <taxon>Actinomycetes</taxon>
        <taxon>Pseudonocardiales</taxon>
        <taxon>Pseudonocardiaceae</taxon>
        <taxon>Saccharomonospora</taxon>
    </lineage>
</organism>
<comment type="similarity">
    <text evidence="1">Belongs to the aldolase class II family.</text>
</comment>
<dbReference type="InterPro" id="IPR036409">
    <property type="entry name" value="Aldolase_II/adducin_N_sf"/>
</dbReference>
<evidence type="ECO:0000256" key="1">
    <source>
        <dbReference type="ARBA" id="ARBA00037961"/>
    </source>
</evidence>
<dbReference type="SUPFAM" id="SSF53639">
    <property type="entry name" value="AraD/HMP-PK domain-like"/>
    <property type="match status" value="1"/>
</dbReference>
<dbReference type="InterPro" id="IPR001303">
    <property type="entry name" value="Aldolase_II/adducin_N"/>
</dbReference>
<dbReference type="RefSeq" id="WP_005457021.1">
    <property type="nucleotide sequence ID" value="NZ_CM001440.1"/>
</dbReference>
<dbReference type="EMBL" id="CM001440">
    <property type="protein sequence ID" value="EHR61699.1"/>
    <property type="molecule type" value="Genomic_DNA"/>
</dbReference>
<dbReference type="GO" id="GO:0005856">
    <property type="term" value="C:cytoskeleton"/>
    <property type="evidence" value="ECO:0007669"/>
    <property type="project" value="TreeGrafter"/>
</dbReference>
<dbReference type="PANTHER" id="PTHR10672:SF3">
    <property type="entry name" value="PROTEIN HU-LI TAI SHAO"/>
    <property type="match status" value="1"/>
</dbReference>
<dbReference type="InterPro" id="IPR051017">
    <property type="entry name" value="Aldolase-II_Adducin_sf"/>
</dbReference>
<sequence length="251" mass="27579">MATGQSRRPIRTIEEERLRRKQRLAATFRLFAERGFDEGVGGHVTARDPERTDHFWINPLAVHFAHVRVSDLLLVAPDGTVVEGEGRINPAGFAIHSAVHAARPDAVAAAHTHSLHGRAFAALGRPLLPITQDACAFFEDHAVHDDFSGVVTDKEEGERIAGSLGPFKAVILRNHGLLTVGGTVEEAAWWFLTMDRSCQVQLLAEAAGEPHLIDPASARHTYGTIGTPEMGRFNFRPLYADIVRRHPDLLD</sequence>
<dbReference type="Proteomes" id="UP000002791">
    <property type="component" value="Chromosome"/>
</dbReference>
<dbReference type="NCBIfam" id="NF004855">
    <property type="entry name" value="PRK06208.1"/>
    <property type="match status" value="1"/>
</dbReference>
<dbReference type="OrthoDB" id="3729465at2"/>
<dbReference type="AlphaFoldDB" id="H5XHL9"/>
<proteinExistence type="inferred from homology"/>
<dbReference type="GO" id="GO:0051015">
    <property type="term" value="F:actin filament binding"/>
    <property type="evidence" value="ECO:0007669"/>
    <property type="project" value="TreeGrafter"/>
</dbReference>
<dbReference type="HOGENOM" id="CLU_006033_1_2_11"/>
<accession>H5XHL9</accession>
<evidence type="ECO:0000313" key="3">
    <source>
        <dbReference type="EMBL" id="EHR61699.1"/>
    </source>
</evidence>
<dbReference type="eggNOG" id="COG0235">
    <property type="taxonomic scope" value="Bacteria"/>
</dbReference>
<reference evidence="3 4" key="1">
    <citation type="submission" date="2011-11" db="EMBL/GenBank/DDBJ databases">
        <title>The Noncontiguous Finished sequence of Saccharomonospora cyanea NA-134.</title>
        <authorList>
            <consortium name="US DOE Joint Genome Institute"/>
            <person name="Lucas S."/>
            <person name="Han J."/>
            <person name="Lapidus A."/>
            <person name="Cheng J.-F."/>
            <person name="Goodwin L."/>
            <person name="Pitluck S."/>
            <person name="Peters L."/>
            <person name="Ovchinnikova G."/>
            <person name="Lu M."/>
            <person name="Detter J.C."/>
            <person name="Han C."/>
            <person name="Tapia R."/>
            <person name="Land M."/>
            <person name="Hauser L."/>
            <person name="Kyrpides N."/>
            <person name="Ivanova N."/>
            <person name="Pagani I."/>
            <person name="Brambilla E.-M."/>
            <person name="Klenk H.-P."/>
            <person name="Woyke T."/>
        </authorList>
    </citation>
    <scope>NUCLEOTIDE SEQUENCE [LARGE SCALE GENOMIC DNA]</scope>
    <source>
        <strain evidence="3 4">NA-134</strain>
    </source>
</reference>
<name>H5XHL9_9PSEU</name>
<gene>
    <name evidence="3" type="ORF">SaccyDRAFT_2853</name>
</gene>
<dbReference type="FunFam" id="3.40.225.10:FF:000009">
    <property type="entry name" value="Class II aldolase/adducin N-terminal"/>
    <property type="match status" value="1"/>
</dbReference>
<dbReference type="Pfam" id="PF00596">
    <property type="entry name" value="Aldolase_II"/>
    <property type="match status" value="1"/>
</dbReference>
<keyword evidence="4" id="KW-1185">Reference proteome</keyword>
<protein>
    <submittedName>
        <fullName evidence="3">Ribulose-5-phosphate 4-epimerase-like epimerase or aldolase</fullName>
    </submittedName>
</protein>
<feature type="domain" description="Class II aldolase/adducin N-terminal" evidence="2">
    <location>
        <begin position="22"/>
        <end position="202"/>
    </location>
</feature>
<dbReference type="SMART" id="SM01007">
    <property type="entry name" value="Aldolase_II"/>
    <property type="match status" value="1"/>
</dbReference>
<evidence type="ECO:0000313" key="4">
    <source>
        <dbReference type="Proteomes" id="UP000002791"/>
    </source>
</evidence>